<proteinExistence type="predicted"/>
<evidence type="ECO:0000313" key="1">
    <source>
        <dbReference type="EMBL" id="GBN35074.1"/>
    </source>
</evidence>
<comment type="caution">
    <text evidence="1">The sequence shown here is derived from an EMBL/GenBank/DDBJ whole genome shotgun (WGS) entry which is preliminary data.</text>
</comment>
<accession>A0A4Y2N8S0</accession>
<feature type="non-terminal residue" evidence="1">
    <location>
        <position position="1"/>
    </location>
</feature>
<gene>
    <name evidence="1" type="ORF">AVEN_6559-2_1</name>
</gene>
<dbReference type="EMBL" id="BGPR01008633">
    <property type="protein sequence ID" value="GBN35074.1"/>
    <property type="molecule type" value="Genomic_DNA"/>
</dbReference>
<protein>
    <submittedName>
        <fullName evidence="1">Uncharacterized protein</fullName>
    </submittedName>
</protein>
<dbReference type="Proteomes" id="UP000499080">
    <property type="component" value="Unassembled WGS sequence"/>
</dbReference>
<organism evidence="1 2">
    <name type="scientific">Araneus ventricosus</name>
    <name type="common">Orbweaver spider</name>
    <name type="synonym">Epeira ventricosa</name>
    <dbReference type="NCBI Taxonomy" id="182803"/>
    <lineage>
        <taxon>Eukaryota</taxon>
        <taxon>Metazoa</taxon>
        <taxon>Ecdysozoa</taxon>
        <taxon>Arthropoda</taxon>
        <taxon>Chelicerata</taxon>
        <taxon>Arachnida</taxon>
        <taxon>Araneae</taxon>
        <taxon>Araneomorphae</taxon>
        <taxon>Entelegynae</taxon>
        <taxon>Araneoidea</taxon>
        <taxon>Araneidae</taxon>
        <taxon>Araneus</taxon>
    </lineage>
</organism>
<dbReference type="OrthoDB" id="6435270at2759"/>
<dbReference type="AlphaFoldDB" id="A0A4Y2N8S0"/>
<reference evidence="1 2" key="1">
    <citation type="journal article" date="2019" name="Sci. Rep.">
        <title>Orb-weaving spider Araneus ventricosus genome elucidates the spidroin gene catalogue.</title>
        <authorList>
            <person name="Kono N."/>
            <person name="Nakamura H."/>
            <person name="Ohtoshi R."/>
            <person name="Moran D.A.P."/>
            <person name="Shinohara A."/>
            <person name="Yoshida Y."/>
            <person name="Fujiwara M."/>
            <person name="Mori M."/>
            <person name="Tomita M."/>
            <person name="Arakawa K."/>
        </authorList>
    </citation>
    <scope>NUCLEOTIDE SEQUENCE [LARGE SCALE GENOMIC DNA]</scope>
</reference>
<name>A0A4Y2N8S0_ARAVE</name>
<keyword evidence="2" id="KW-1185">Reference proteome</keyword>
<sequence>INPEVICSLGDFCLNSSILDGTDYCSTFPVMCDNGNVSRDFSAVMYNKLMTSQNINSSVMALLRKPLQEFFKCEISSGKAKRICNTEDVVMGSYFSSTNIFNLCFTLNSVWSQPHKKTLKVRKSEKIEMEFYIDISDREKNINKGKIQLPRYSYPSIPSIQLVAHSPFLTASPFVSGHEFVAGKEYKIKLKQEERHLLPPPYETNCTNYMAEWSARNGVAPLNERMVVEECKYKNCREEMECVPFSIDYPHNETVCKFCKNCSIDQQLVEKCTRLQQIYNQPCDFVTYRMDVEEKLIYFEQRVVCNNSCIKSSYNVLCPFIRLQNAQWTPKVNWNAHDYYVMQWRTGQVASLPSGKWE</sequence>
<evidence type="ECO:0000313" key="2">
    <source>
        <dbReference type="Proteomes" id="UP000499080"/>
    </source>
</evidence>